<protein>
    <submittedName>
        <fullName evidence="1">Uncharacterized protein</fullName>
    </submittedName>
</protein>
<evidence type="ECO:0000313" key="1">
    <source>
        <dbReference type="EnsemblPlants" id="OPUNC04G11110.1"/>
    </source>
</evidence>
<keyword evidence="2" id="KW-1185">Reference proteome</keyword>
<dbReference type="EnsemblPlants" id="OPUNC04G11110.1">
    <property type="protein sequence ID" value="OPUNC04G11110.1"/>
    <property type="gene ID" value="OPUNC04G11110"/>
</dbReference>
<dbReference type="Proteomes" id="UP000026962">
    <property type="component" value="Chromosome 4"/>
</dbReference>
<reference evidence="1" key="1">
    <citation type="submission" date="2015-04" db="UniProtKB">
        <authorList>
            <consortium name="EnsemblPlants"/>
        </authorList>
    </citation>
    <scope>IDENTIFICATION</scope>
</reference>
<name>A0A0E0KQU5_ORYPU</name>
<sequence length="73" mass="8086">MTYIRHLHCRRPPIALAGLLHHRHHHLARPSRRHLAVPASASLPRHAGLRAAGHHITPLCRGRSLGREGAGEI</sequence>
<dbReference type="HOGENOM" id="CLU_2709078_0_0_1"/>
<accession>A0A0E0KQU5</accession>
<reference evidence="1" key="2">
    <citation type="submission" date="2018-05" db="EMBL/GenBank/DDBJ databases">
        <title>OpunRS2 (Oryza punctata Reference Sequence Version 2).</title>
        <authorList>
            <person name="Zhang J."/>
            <person name="Kudrna D."/>
            <person name="Lee S."/>
            <person name="Talag J."/>
            <person name="Welchert J."/>
            <person name="Wing R.A."/>
        </authorList>
    </citation>
    <scope>NUCLEOTIDE SEQUENCE [LARGE SCALE GENOMIC DNA]</scope>
</reference>
<dbReference type="Gramene" id="OPUNC04G11110.1">
    <property type="protein sequence ID" value="OPUNC04G11110.1"/>
    <property type="gene ID" value="OPUNC04G11110"/>
</dbReference>
<dbReference type="AlphaFoldDB" id="A0A0E0KQU5"/>
<proteinExistence type="predicted"/>
<organism evidence="1">
    <name type="scientific">Oryza punctata</name>
    <name type="common">Red rice</name>
    <dbReference type="NCBI Taxonomy" id="4537"/>
    <lineage>
        <taxon>Eukaryota</taxon>
        <taxon>Viridiplantae</taxon>
        <taxon>Streptophyta</taxon>
        <taxon>Embryophyta</taxon>
        <taxon>Tracheophyta</taxon>
        <taxon>Spermatophyta</taxon>
        <taxon>Magnoliopsida</taxon>
        <taxon>Liliopsida</taxon>
        <taxon>Poales</taxon>
        <taxon>Poaceae</taxon>
        <taxon>BOP clade</taxon>
        <taxon>Oryzoideae</taxon>
        <taxon>Oryzeae</taxon>
        <taxon>Oryzinae</taxon>
        <taxon>Oryza</taxon>
    </lineage>
</organism>
<evidence type="ECO:0000313" key="2">
    <source>
        <dbReference type="Proteomes" id="UP000026962"/>
    </source>
</evidence>